<organism evidence="1">
    <name type="scientific">Ixodes ricinus</name>
    <name type="common">Common tick</name>
    <name type="synonym">Acarus ricinus</name>
    <dbReference type="NCBI Taxonomy" id="34613"/>
    <lineage>
        <taxon>Eukaryota</taxon>
        <taxon>Metazoa</taxon>
        <taxon>Ecdysozoa</taxon>
        <taxon>Arthropoda</taxon>
        <taxon>Chelicerata</taxon>
        <taxon>Arachnida</taxon>
        <taxon>Acari</taxon>
        <taxon>Parasitiformes</taxon>
        <taxon>Ixodida</taxon>
        <taxon>Ixodoidea</taxon>
        <taxon>Ixodidae</taxon>
        <taxon>Ixodinae</taxon>
        <taxon>Ixodes</taxon>
    </lineage>
</organism>
<dbReference type="EMBL" id="GIFC01012895">
    <property type="protein sequence ID" value="MXU94978.1"/>
    <property type="molecule type" value="Transcribed_RNA"/>
</dbReference>
<dbReference type="PANTHER" id="PTHR33426">
    <property type="entry name" value="C2H2-TYPE DOMAIN-CONTAINING PROTEIN"/>
    <property type="match status" value="1"/>
</dbReference>
<accession>A0A6B0V0U5</accession>
<evidence type="ECO:0000313" key="1">
    <source>
        <dbReference type="EMBL" id="MXU94978.1"/>
    </source>
</evidence>
<dbReference type="PANTHER" id="PTHR33426:SF36">
    <property type="entry name" value="C2H2-TYPE DOMAIN-CONTAINING PROTEIN"/>
    <property type="match status" value="1"/>
</dbReference>
<dbReference type="AlphaFoldDB" id="A0A6B0V0U5"/>
<sequence>MFVQMALPCKCLFINHTLVRPLIFVHAVVIQQAGSACKCLPTHAALVGSFTCMSSPARQQVRTLCKYLVTDVAPKRLFACVSLHVNLQGGILGKCSPADTTVEWPLSRVPSFVSDEMLYTTTGIRAKATLVHVFLLWPTLKVLPVHLAVQGRGLHAAVFDIDVVLIVPPFPLEWH</sequence>
<name>A0A6B0V0U5_IXORI</name>
<proteinExistence type="predicted"/>
<reference evidence="1" key="1">
    <citation type="submission" date="2019-12" db="EMBL/GenBank/DDBJ databases">
        <title>An insight into the sialome of adult female Ixodes ricinus ticks feeding for 6 days.</title>
        <authorList>
            <person name="Perner J."/>
            <person name="Ribeiro J.M.C."/>
        </authorList>
    </citation>
    <scope>NUCLEOTIDE SEQUENCE</scope>
    <source>
        <strain evidence="1">Semi-engorged</strain>
        <tissue evidence="1">Salivary glands</tissue>
    </source>
</reference>
<protein>
    <submittedName>
        <fullName evidence="1">Uncharacterized protein</fullName>
    </submittedName>
</protein>